<accession>A0ABP6X6P2</accession>
<gene>
    <name evidence="2" type="ORF">GCM10022419_045530</name>
</gene>
<evidence type="ECO:0000256" key="1">
    <source>
        <dbReference type="SAM" id="Phobius"/>
    </source>
</evidence>
<reference evidence="3" key="1">
    <citation type="journal article" date="2019" name="Int. J. Syst. Evol. Microbiol.">
        <title>The Global Catalogue of Microorganisms (GCM) 10K type strain sequencing project: providing services to taxonomists for standard genome sequencing and annotation.</title>
        <authorList>
            <consortium name="The Broad Institute Genomics Platform"/>
            <consortium name="The Broad Institute Genome Sequencing Center for Infectious Disease"/>
            <person name="Wu L."/>
            <person name="Ma J."/>
        </authorList>
    </citation>
    <scope>NUCLEOTIDE SEQUENCE [LARGE SCALE GENOMIC DNA]</scope>
    <source>
        <strain evidence="3">JCM 17326</strain>
    </source>
</reference>
<organism evidence="2 3">
    <name type="scientific">Nonomuraea rosea</name>
    <dbReference type="NCBI Taxonomy" id="638574"/>
    <lineage>
        <taxon>Bacteria</taxon>
        <taxon>Bacillati</taxon>
        <taxon>Actinomycetota</taxon>
        <taxon>Actinomycetes</taxon>
        <taxon>Streptosporangiales</taxon>
        <taxon>Streptosporangiaceae</taxon>
        <taxon>Nonomuraea</taxon>
    </lineage>
</organism>
<dbReference type="InterPro" id="IPR001646">
    <property type="entry name" value="5peptide_repeat"/>
</dbReference>
<keyword evidence="1" id="KW-0812">Transmembrane</keyword>
<sequence>MAAATVAGGLLTGALLAIGMPKNLTLDTTALLDLVKISLAVVGGIGGAVALVIAYRRQRLTEEDNHRARQAAHREDTKLYIERFDKATDKLGSDAPAVRLAGVHALAALADDWRGGRQMCIDVLCAYLRMPPEPSPAQDAAKYATWRAMREVRATIARLIAVHLRAGSASWCGSDLDFTGVVFDDEADFSNVIISGGSVSFRGAVFSGSEVSFTGAMFSNGTTLFDNAVFSGSEVSFVFAKFAGGEVSFDAAEFSGGEVDFIAAEFTGGRMSFNGAKFSGGEVSFDGAYFMDGRTLFDEAVFASGKVSFGGGKFSGRGVWFSKAVFSGGEMSFRGAEFVGGEAATGGDVAFDRVQFTGGEMVFDEAAFIGGEMVFDEAAFIGGEVRFNAVADWSCPPTGLPAKAPGLHLPTSSAVAADDSQTVAGNPN</sequence>
<evidence type="ECO:0008006" key="4">
    <source>
        <dbReference type="Google" id="ProtNLM"/>
    </source>
</evidence>
<keyword evidence="1" id="KW-0472">Membrane</keyword>
<feature type="transmembrane region" description="Helical" evidence="1">
    <location>
        <begin position="37"/>
        <end position="55"/>
    </location>
</feature>
<protein>
    <recommendedName>
        <fullName evidence="4">Pentapeptide repeat-containing protein</fullName>
    </recommendedName>
</protein>
<proteinExistence type="predicted"/>
<dbReference type="Proteomes" id="UP001500630">
    <property type="component" value="Unassembled WGS sequence"/>
</dbReference>
<name>A0ABP6X6P2_9ACTN</name>
<comment type="caution">
    <text evidence="2">The sequence shown here is derived from an EMBL/GenBank/DDBJ whole genome shotgun (WGS) entry which is preliminary data.</text>
</comment>
<evidence type="ECO:0000313" key="3">
    <source>
        <dbReference type="Proteomes" id="UP001500630"/>
    </source>
</evidence>
<evidence type="ECO:0000313" key="2">
    <source>
        <dbReference type="EMBL" id="GAA3559806.1"/>
    </source>
</evidence>
<keyword evidence="1" id="KW-1133">Transmembrane helix</keyword>
<dbReference type="Pfam" id="PF13576">
    <property type="entry name" value="Pentapeptide_3"/>
    <property type="match status" value="1"/>
</dbReference>
<keyword evidence="3" id="KW-1185">Reference proteome</keyword>
<dbReference type="EMBL" id="BAABDQ010000009">
    <property type="protein sequence ID" value="GAA3559806.1"/>
    <property type="molecule type" value="Genomic_DNA"/>
</dbReference>